<gene>
    <name evidence="2" type="ORF">ONE63_005681</name>
</gene>
<dbReference type="GO" id="GO:0031523">
    <property type="term" value="C:Myb complex"/>
    <property type="evidence" value="ECO:0007669"/>
    <property type="project" value="TreeGrafter"/>
</dbReference>
<evidence type="ECO:0000256" key="1">
    <source>
        <dbReference type="SAM" id="MobiDB-lite"/>
    </source>
</evidence>
<dbReference type="Proteomes" id="UP001075354">
    <property type="component" value="Chromosome 2"/>
</dbReference>
<dbReference type="GO" id="GO:0000122">
    <property type="term" value="P:negative regulation of transcription by RNA polymerase II"/>
    <property type="evidence" value="ECO:0007669"/>
    <property type="project" value="TreeGrafter"/>
</dbReference>
<dbReference type="Pfam" id="PF15306">
    <property type="entry name" value="LIN37"/>
    <property type="match status" value="1"/>
</dbReference>
<proteinExistence type="predicted"/>
<name>A0AAV7XZT7_9NEOP</name>
<reference evidence="2" key="1">
    <citation type="submission" date="2022-12" db="EMBL/GenBank/DDBJ databases">
        <title>Chromosome-level genome assembly of the bean flower thrips Megalurothrips usitatus.</title>
        <authorList>
            <person name="Ma L."/>
            <person name="Liu Q."/>
            <person name="Li H."/>
            <person name="Cai W."/>
        </authorList>
    </citation>
    <scope>NUCLEOTIDE SEQUENCE</scope>
    <source>
        <strain evidence="2">Cailab_2022a</strain>
    </source>
</reference>
<feature type="region of interest" description="Disordered" evidence="1">
    <location>
        <begin position="1"/>
        <end position="25"/>
    </location>
</feature>
<protein>
    <recommendedName>
        <fullName evidence="4">Protein lin-37 homolog</fullName>
    </recommendedName>
</protein>
<dbReference type="PANTHER" id="PTHR31336:SF3">
    <property type="entry name" value="PROTEIN LIN-37 HOMOLOG"/>
    <property type="match status" value="1"/>
</dbReference>
<dbReference type="GO" id="GO:0017053">
    <property type="term" value="C:transcription repressor complex"/>
    <property type="evidence" value="ECO:0007669"/>
    <property type="project" value="InterPro"/>
</dbReference>
<evidence type="ECO:0000313" key="3">
    <source>
        <dbReference type="Proteomes" id="UP001075354"/>
    </source>
</evidence>
<dbReference type="PANTHER" id="PTHR31336">
    <property type="entry name" value="LIN37 HOMOLOG"/>
    <property type="match status" value="1"/>
</dbReference>
<sequence length="277" mass="31666">MVKRRRGTSGPSVRSGAEVKDGRPLPAVDDVSVARGRLRGALHMLLDPTESCGNDELHRHGLKRKQDDFLSNMKQEQMLAKQEEKRAAIAARRRQRRAEMNHVAYHNTFVMKLFDRSVDLAQFKEETPLYPICRAWMANQPRNVQIKDIRKRSSSPKPKPEPIDDDERAANGSGDGMEVDRLADADLAKDTYSLPTPSPLTFVRYPVSKADHASNLDLILNQGSEAHSKEDLLREHVNKWSEVRNEWIRAANENEDRFKSSRRILKAIFEKAQKAYE</sequence>
<evidence type="ECO:0000313" key="2">
    <source>
        <dbReference type="EMBL" id="KAJ1530835.1"/>
    </source>
</evidence>
<feature type="region of interest" description="Disordered" evidence="1">
    <location>
        <begin position="144"/>
        <end position="177"/>
    </location>
</feature>
<accession>A0AAV7XZT7</accession>
<keyword evidence="3" id="KW-1185">Reference proteome</keyword>
<dbReference type="InterPro" id="IPR028226">
    <property type="entry name" value="LIN37"/>
</dbReference>
<comment type="caution">
    <text evidence="2">The sequence shown here is derived from an EMBL/GenBank/DDBJ whole genome shotgun (WGS) entry which is preliminary data.</text>
</comment>
<evidence type="ECO:0008006" key="4">
    <source>
        <dbReference type="Google" id="ProtNLM"/>
    </source>
</evidence>
<dbReference type="AlphaFoldDB" id="A0AAV7XZT7"/>
<organism evidence="2 3">
    <name type="scientific">Megalurothrips usitatus</name>
    <name type="common">bean blossom thrips</name>
    <dbReference type="NCBI Taxonomy" id="439358"/>
    <lineage>
        <taxon>Eukaryota</taxon>
        <taxon>Metazoa</taxon>
        <taxon>Ecdysozoa</taxon>
        <taxon>Arthropoda</taxon>
        <taxon>Hexapoda</taxon>
        <taxon>Insecta</taxon>
        <taxon>Pterygota</taxon>
        <taxon>Neoptera</taxon>
        <taxon>Paraneoptera</taxon>
        <taxon>Thysanoptera</taxon>
        <taxon>Terebrantia</taxon>
        <taxon>Thripoidea</taxon>
        <taxon>Thripidae</taxon>
        <taxon>Megalurothrips</taxon>
    </lineage>
</organism>
<dbReference type="EMBL" id="JAPTSV010000002">
    <property type="protein sequence ID" value="KAJ1530835.1"/>
    <property type="molecule type" value="Genomic_DNA"/>
</dbReference>